<evidence type="ECO:0000259" key="2">
    <source>
        <dbReference type="Pfam" id="PF20434"/>
    </source>
</evidence>
<dbReference type="Proteomes" id="UP000000852">
    <property type="component" value="Chromosome"/>
</dbReference>
<dbReference type="EMBL" id="CP001681">
    <property type="protein sequence ID" value="ACU06166.1"/>
    <property type="molecule type" value="Genomic_DNA"/>
</dbReference>
<dbReference type="AlphaFoldDB" id="C6XVU1"/>
<dbReference type="eggNOG" id="COG0657">
    <property type="taxonomic scope" value="Bacteria"/>
</dbReference>
<evidence type="ECO:0000313" key="4">
    <source>
        <dbReference type="Proteomes" id="UP000000852"/>
    </source>
</evidence>
<proteinExistence type="predicted"/>
<sequence length="289" mass="32360">MNKLHYLTATLFCLLAIGLRAQEVIPLYPDGQVPFAKEGGEMPKLTVFQPARNLAKGTAVIVCSGGSYGGRANRVEGIPACNKLMEAGITAFLLDYRLPKAEKMERKEIVPLTDAQRAIQYLREHAGQYKIDPSRLGIMGFSAGGHLVSTVGTRFAESELYNPKGTSLRPDFMVLVYPVISFADSLTHKISRMNLLGPEITAEEIKAYSNELQVTMQTPPSYLSSGMDDKIVDVRNSLYFSAALRQYRIPVELFLYEKGRHGYGVNNTQAQVQWIDDCIQWIKKERYKK</sequence>
<gene>
    <name evidence="3" type="ordered locus">Phep_3975</name>
</gene>
<dbReference type="PANTHER" id="PTHR48081">
    <property type="entry name" value="AB HYDROLASE SUPERFAMILY PROTEIN C4A8.06C"/>
    <property type="match status" value="1"/>
</dbReference>
<dbReference type="SUPFAM" id="SSF53474">
    <property type="entry name" value="alpha/beta-Hydrolases"/>
    <property type="match status" value="1"/>
</dbReference>
<organism evidence="3 4">
    <name type="scientific">Pedobacter heparinus (strain ATCC 13125 / DSM 2366 / CIP 104194 / JCM 7457 / NBRC 12017 / NCIMB 9290 / NRRL B-14731 / HIM 762-3)</name>
    <dbReference type="NCBI Taxonomy" id="485917"/>
    <lineage>
        <taxon>Bacteria</taxon>
        <taxon>Pseudomonadati</taxon>
        <taxon>Bacteroidota</taxon>
        <taxon>Sphingobacteriia</taxon>
        <taxon>Sphingobacteriales</taxon>
        <taxon>Sphingobacteriaceae</taxon>
        <taxon>Pedobacter</taxon>
    </lineage>
</organism>
<feature type="domain" description="BD-FAE-like" evidence="2">
    <location>
        <begin position="47"/>
        <end position="244"/>
    </location>
</feature>
<accession>C6XVU1</accession>
<dbReference type="GO" id="GO:0016787">
    <property type="term" value="F:hydrolase activity"/>
    <property type="evidence" value="ECO:0007669"/>
    <property type="project" value="UniProtKB-KW"/>
</dbReference>
<name>C6XVU1_PEDHD</name>
<evidence type="ECO:0000256" key="1">
    <source>
        <dbReference type="ARBA" id="ARBA00022801"/>
    </source>
</evidence>
<dbReference type="Gene3D" id="3.40.50.1820">
    <property type="entry name" value="alpha/beta hydrolase"/>
    <property type="match status" value="1"/>
</dbReference>
<dbReference type="InterPro" id="IPR029058">
    <property type="entry name" value="AB_hydrolase_fold"/>
</dbReference>
<dbReference type="HOGENOM" id="CLU_012494_5_1_10"/>
<keyword evidence="4" id="KW-1185">Reference proteome</keyword>
<reference evidence="3 4" key="1">
    <citation type="journal article" date="2009" name="Stand. Genomic Sci.">
        <title>Complete genome sequence of Pedobacter heparinus type strain (HIM 762-3).</title>
        <authorList>
            <person name="Han C."/>
            <person name="Spring S."/>
            <person name="Lapidus A."/>
            <person name="Del Rio T.G."/>
            <person name="Tice H."/>
            <person name="Copeland A."/>
            <person name="Cheng J.F."/>
            <person name="Lucas S."/>
            <person name="Chen F."/>
            <person name="Nolan M."/>
            <person name="Bruce D."/>
            <person name="Goodwin L."/>
            <person name="Pitluck S."/>
            <person name="Ivanova N."/>
            <person name="Mavromatis K."/>
            <person name="Mikhailova N."/>
            <person name="Pati A."/>
            <person name="Chen A."/>
            <person name="Palaniappan K."/>
            <person name="Land M."/>
            <person name="Hauser L."/>
            <person name="Chang Y.J."/>
            <person name="Jeffries C.C."/>
            <person name="Saunders E."/>
            <person name="Chertkov O."/>
            <person name="Brettin T."/>
            <person name="Goker M."/>
            <person name="Rohde M."/>
            <person name="Bristow J."/>
            <person name="Eisen J.A."/>
            <person name="Markowitz V."/>
            <person name="Hugenholtz P."/>
            <person name="Kyrpides N.C."/>
            <person name="Klenk H.P."/>
            <person name="Detter J.C."/>
        </authorList>
    </citation>
    <scope>NUCLEOTIDE SEQUENCE [LARGE SCALE GENOMIC DNA]</scope>
    <source>
        <strain evidence="4">ATCC 13125 / DSM 2366 / CIP 104194 / JCM 7457 / NBRC 12017 / NCIMB 9290 / NRRL B-14731 / HIM 762-3</strain>
    </source>
</reference>
<dbReference type="OrthoDB" id="9794725at2"/>
<keyword evidence="1" id="KW-0378">Hydrolase</keyword>
<dbReference type="STRING" id="485917.Phep_3975"/>
<dbReference type="InterPro" id="IPR050300">
    <property type="entry name" value="GDXG_lipolytic_enzyme"/>
</dbReference>
<dbReference type="Pfam" id="PF20434">
    <property type="entry name" value="BD-FAE"/>
    <property type="match status" value="1"/>
</dbReference>
<dbReference type="PANTHER" id="PTHR48081:SF6">
    <property type="entry name" value="PEPTIDASE S9 PROLYL OLIGOPEPTIDASE CATALYTIC DOMAIN-CONTAINING PROTEIN"/>
    <property type="match status" value="1"/>
</dbReference>
<dbReference type="InterPro" id="IPR049492">
    <property type="entry name" value="BD-FAE-like_dom"/>
</dbReference>
<evidence type="ECO:0000313" key="3">
    <source>
        <dbReference type="EMBL" id="ACU06166.1"/>
    </source>
</evidence>
<dbReference type="KEGG" id="phe:Phep_3975"/>
<protein>
    <recommendedName>
        <fullName evidence="2">BD-FAE-like domain-containing protein</fullName>
    </recommendedName>
</protein>
<dbReference type="RefSeq" id="WP_015809774.1">
    <property type="nucleotide sequence ID" value="NC_013061.1"/>
</dbReference>